<dbReference type="GO" id="GO:0005956">
    <property type="term" value="C:protein kinase CK2 complex"/>
    <property type="evidence" value="ECO:0007669"/>
    <property type="project" value="UniProtKB-UniRule"/>
</dbReference>
<dbReference type="PRINTS" id="PR00472">
    <property type="entry name" value="CASNKINASEII"/>
</dbReference>
<dbReference type="InterPro" id="IPR016149">
    <property type="entry name" value="Casein_kin_II_reg-sub_N"/>
</dbReference>
<comment type="similarity">
    <text evidence="1 2">Belongs to the casein kinase 2 subunit beta family.</text>
</comment>
<dbReference type="Gene3D" id="1.10.1820.10">
    <property type="entry name" value="protein kinase ck2 holoenzyme, chain C, domain 1"/>
    <property type="match status" value="1"/>
</dbReference>
<dbReference type="GO" id="GO:0005737">
    <property type="term" value="C:cytoplasm"/>
    <property type="evidence" value="ECO:0007669"/>
    <property type="project" value="TreeGrafter"/>
</dbReference>
<evidence type="ECO:0000256" key="1">
    <source>
        <dbReference type="ARBA" id="ARBA00006941"/>
    </source>
</evidence>
<evidence type="ECO:0000256" key="2">
    <source>
        <dbReference type="RuleBase" id="RU361268"/>
    </source>
</evidence>
<dbReference type="AlphaFoldDB" id="A0AAW1RWB6"/>
<proteinExistence type="inferred from homology"/>
<dbReference type="Pfam" id="PF01214">
    <property type="entry name" value="CK_II_beta"/>
    <property type="match status" value="1"/>
</dbReference>
<dbReference type="Proteomes" id="UP001485043">
    <property type="component" value="Unassembled WGS sequence"/>
</dbReference>
<feature type="compositionally biased region" description="Low complexity" evidence="3">
    <location>
        <begin position="273"/>
        <end position="283"/>
    </location>
</feature>
<organism evidence="4 5">
    <name type="scientific">Apatococcus fuscideae</name>
    <dbReference type="NCBI Taxonomy" id="2026836"/>
    <lineage>
        <taxon>Eukaryota</taxon>
        <taxon>Viridiplantae</taxon>
        <taxon>Chlorophyta</taxon>
        <taxon>core chlorophytes</taxon>
        <taxon>Trebouxiophyceae</taxon>
        <taxon>Chlorellales</taxon>
        <taxon>Chlorellaceae</taxon>
        <taxon>Apatococcus</taxon>
    </lineage>
</organism>
<dbReference type="InterPro" id="IPR035991">
    <property type="entry name" value="Casein_kinase_II_beta-like"/>
</dbReference>
<comment type="subunit">
    <text evidence="2">Tetramer of two alpha and two beta subunits.</text>
</comment>
<evidence type="ECO:0000313" key="4">
    <source>
        <dbReference type="EMBL" id="KAK9838425.1"/>
    </source>
</evidence>
<dbReference type="FunFam" id="1.10.1820.10:FF:000005">
    <property type="entry name" value="Casein kinase II subunit beta"/>
    <property type="match status" value="1"/>
</dbReference>
<protein>
    <recommendedName>
        <fullName evidence="2">Casein kinase II subunit beta</fullName>
        <shortName evidence="2">CK II beta</shortName>
    </recommendedName>
</protein>
<dbReference type="FunFam" id="2.20.25.20:FF:000001">
    <property type="entry name" value="Casein kinase II subunit beta"/>
    <property type="match status" value="1"/>
</dbReference>
<comment type="function">
    <text evidence="2">Plays a complex role in regulating the basal catalytic activity of the alpha subunit.</text>
</comment>
<dbReference type="GO" id="GO:0019887">
    <property type="term" value="F:protein kinase regulator activity"/>
    <property type="evidence" value="ECO:0007669"/>
    <property type="project" value="InterPro"/>
</dbReference>
<accession>A0AAW1RWB6</accession>
<name>A0AAW1RWB6_9CHLO</name>
<evidence type="ECO:0000313" key="5">
    <source>
        <dbReference type="Proteomes" id="UP001485043"/>
    </source>
</evidence>
<sequence length="361" mass="39473">MVLSDGGLIAADDSGSLDADLSPSAGLENYGCDQLGSSEKYVGMVSDSETASSEEEDEEDVTGSEEDVASWISWFCSLRGNEFFCEVDEDFIQDDFNLSGLSSQVPYYDHALDLILDADSPGNEVLTGDQHELVESAAEMLYGLIHVRYILTSRGMSAMFDKFKACEFGRCPRVLCHGQACLPAGLSDLPRQSTIKVFCPKCEDMYYPRSRFQRNLDGAYFGTTFPHLLLMTYPSLRPSRPVESYQPRVFGFKLHASALRREPSEGNGTMTESPSNSHMSHPMPQAPPLPAHSQPQASPPQQQPGSARRHAAQQQTAGSAAAPGGSYQQAGQAGQGGRRHSRRKPDEEAAAQMRQPHQRAL</sequence>
<feature type="region of interest" description="Disordered" evidence="3">
    <location>
        <begin position="260"/>
        <end position="361"/>
    </location>
</feature>
<dbReference type="PANTHER" id="PTHR11740:SF0">
    <property type="entry name" value="CASEIN KINASE II SUBUNIT BETA"/>
    <property type="match status" value="1"/>
</dbReference>
<dbReference type="SUPFAM" id="SSF57798">
    <property type="entry name" value="Casein kinase II beta subunit"/>
    <property type="match status" value="1"/>
</dbReference>
<feature type="compositionally biased region" description="Acidic residues" evidence="3">
    <location>
        <begin position="52"/>
        <end position="65"/>
    </location>
</feature>
<dbReference type="SMART" id="SM01085">
    <property type="entry name" value="CK_II_beta"/>
    <property type="match status" value="1"/>
</dbReference>
<feature type="compositionally biased region" description="Low complexity" evidence="3">
    <location>
        <begin position="303"/>
        <end position="332"/>
    </location>
</feature>
<dbReference type="Gene3D" id="2.20.25.20">
    <property type="match status" value="1"/>
</dbReference>
<dbReference type="PANTHER" id="PTHR11740">
    <property type="entry name" value="CASEIN KINASE II SUBUNIT BETA"/>
    <property type="match status" value="1"/>
</dbReference>
<keyword evidence="5" id="KW-1185">Reference proteome</keyword>
<comment type="caution">
    <text evidence="4">The sequence shown here is derived from an EMBL/GenBank/DDBJ whole genome shotgun (WGS) entry which is preliminary data.</text>
</comment>
<dbReference type="InterPro" id="IPR000704">
    <property type="entry name" value="Casein_kinase_II_reg-sub"/>
</dbReference>
<feature type="region of interest" description="Disordered" evidence="3">
    <location>
        <begin position="44"/>
        <end position="65"/>
    </location>
</feature>
<reference evidence="4 5" key="1">
    <citation type="journal article" date="2024" name="Nat. Commun.">
        <title>Phylogenomics reveals the evolutionary origins of lichenization in chlorophyte algae.</title>
        <authorList>
            <person name="Puginier C."/>
            <person name="Libourel C."/>
            <person name="Otte J."/>
            <person name="Skaloud P."/>
            <person name="Haon M."/>
            <person name="Grisel S."/>
            <person name="Petersen M."/>
            <person name="Berrin J.G."/>
            <person name="Delaux P.M."/>
            <person name="Dal Grande F."/>
            <person name="Keller J."/>
        </authorList>
    </citation>
    <scope>NUCLEOTIDE SEQUENCE [LARGE SCALE GENOMIC DNA]</scope>
    <source>
        <strain evidence="4 5">SAG 2523</strain>
    </source>
</reference>
<dbReference type="EMBL" id="JALJOV010001903">
    <property type="protein sequence ID" value="KAK9838425.1"/>
    <property type="molecule type" value="Genomic_DNA"/>
</dbReference>
<evidence type="ECO:0000256" key="3">
    <source>
        <dbReference type="SAM" id="MobiDB-lite"/>
    </source>
</evidence>
<gene>
    <name evidence="4" type="ORF">WJX84_005859</name>
</gene>